<accession>A0A0F9THL3</accession>
<dbReference type="EMBL" id="LAZR01000258">
    <property type="protein sequence ID" value="KKN78734.1"/>
    <property type="molecule type" value="Genomic_DNA"/>
</dbReference>
<proteinExistence type="predicted"/>
<feature type="transmembrane region" description="Helical" evidence="1">
    <location>
        <begin position="16"/>
        <end position="35"/>
    </location>
</feature>
<keyword evidence="1" id="KW-0812">Transmembrane</keyword>
<keyword evidence="1" id="KW-0472">Membrane</keyword>
<evidence type="ECO:0000313" key="2">
    <source>
        <dbReference type="EMBL" id="KKN78734.1"/>
    </source>
</evidence>
<organism evidence="2">
    <name type="scientific">marine sediment metagenome</name>
    <dbReference type="NCBI Taxonomy" id="412755"/>
    <lineage>
        <taxon>unclassified sequences</taxon>
        <taxon>metagenomes</taxon>
        <taxon>ecological metagenomes</taxon>
    </lineage>
</organism>
<gene>
    <name evidence="2" type="ORF">LCGC14_0348010</name>
</gene>
<protein>
    <submittedName>
        <fullName evidence="2">Uncharacterized protein</fullName>
    </submittedName>
</protein>
<comment type="caution">
    <text evidence="2">The sequence shown here is derived from an EMBL/GenBank/DDBJ whole genome shotgun (WGS) entry which is preliminary data.</text>
</comment>
<evidence type="ECO:0000256" key="1">
    <source>
        <dbReference type="SAM" id="Phobius"/>
    </source>
</evidence>
<sequence>MSEESETEDENSVESVVLRFAGFIAGLFIFLHFLQRMETNQLFLFLAFIGLGLGLHVGFTAWQGFGAVRKKRDEAKERYK</sequence>
<dbReference type="AlphaFoldDB" id="A0A0F9THL3"/>
<reference evidence="2" key="1">
    <citation type="journal article" date="2015" name="Nature">
        <title>Complex archaea that bridge the gap between prokaryotes and eukaryotes.</title>
        <authorList>
            <person name="Spang A."/>
            <person name="Saw J.H."/>
            <person name="Jorgensen S.L."/>
            <person name="Zaremba-Niedzwiedzka K."/>
            <person name="Martijn J."/>
            <person name="Lind A.E."/>
            <person name="van Eijk R."/>
            <person name="Schleper C."/>
            <person name="Guy L."/>
            <person name="Ettema T.J."/>
        </authorList>
    </citation>
    <scope>NUCLEOTIDE SEQUENCE</scope>
</reference>
<feature type="transmembrane region" description="Helical" evidence="1">
    <location>
        <begin position="42"/>
        <end position="62"/>
    </location>
</feature>
<name>A0A0F9THL3_9ZZZZ</name>
<keyword evidence="1" id="KW-1133">Transmembrane helix</keyword>